<evidence type="ECO:0000313" key="1">
    <source>
        <dbReference type="EMBL" id="KKT90031.1"/>
    </source>
</evidence>
<reference evidence="1 2" key="1">
    <citation type="journal article" date="2015" name="Nature">
        <title>rRNA introns, odd ribosomes, and small enigmatic genomes across a large radiation of phyla.</title>
        <authorList>
            <person name="Brown C.T."/>
            <person name="Hug L.A."/>
            <person name="Thomas B.C."/>
            <person name="Sharon I."/>
            <person name="Castelle C.J."/>
            <person name="Singh A."/>
            <person name="Wilkins M.J."/>
            <person name="Williams K.H."/>
            <person name="Banfield J.F."/>
        </authorList>
    </citation>
    <scope>NUCLEOTIDE SEQUENCE [LARGE SCALE GENOMIC DNA]</scope>
</reference>
<dbReference type="AlphaFoldDB" id="A0A0G1L1Z8"/>
<proteinExistence type="predicted"/>
<accession>A0A0G1L1Z8</accession>
<protein>
    <submittedName>
        <fullName evidence="1">Uncharacterized protein</fullName>
    </submittedName>
</protein>
<organism evidence="1 2">
    <name type="scientific">Candidatus Yanofskybacteria bacterium GW2011_GWB1_45_11</name>
    <dbReference type="NCBI Taxonomy" id="1619026"/>
    <lineage>
        <taxon>Bacteria</taxon>
        <taxon>Candidatus Yanofskyibacteriota</taxon>
    </lineage>
</organism>
<evidence type="ECO:0000313" key="2">
    <source>
        <dbReference type="Proteomes" id="UP000034368"/>
    </source>
</evidence>
<dbReference type="EMBL" id="LCKD01000008">
    <property type="protein sequence ID" value="KKT90031.1"/>
    <property type="molecule type" value="Genomic_DNA"/>
</dbReference>
<comment type="caution">
    <text evidence="1">The sequence shown here is derived from an EMBL/GenBank/DDBJ whole genome shotgun (WGS) entry which is preliminary data.</text>
</comment>
<name>A0A0G1L1Z8_9BACT</name>
<sequence length="43" mass="4844">MEGKKEILTGGNQIEGNQIDTILAELGINDDNTVRELIERKKF</sequence>
<gene>
    <name evidence="1" type="ORF">UW90_C0008G0020</name>
</gene>
<dbReference type="Proteomes" id="UP000034368">
    <property type="component" value="Unassembled WGS sequence"/>
</dbReference>